<dbReference type="InterPro" id="IPR049725">
    <property type="entry name" value="STM3845-like"/>
</dbReference>
<dbReference type="EMBL" id="CP076405">
    <property type="protein sequence ID" value="QWQ22023.1"/>
    <property type="molecule type" value="Genomic_DNA"/>
</dbReference>
<protein>
    <submittedName>
        <fullName evidence="1">Retron St85 family effector protein</fullName>
    </submittedName>
</protein>
<organism evidence="1 2">
    <name type="scientific">Providencia rettgeri</name>
    <dbReference type="NCBI Taxonomy" id="587"/>
    <lineage>
        <taxon>Bacteria</taxon>
        <taxon>Pseudomonadati</taxon>
        <taxon>Pseudomonadota</taxon>
        <taxon>Gammaproteobacteria</taxon>
        <taxon>Enterobacterales</taxon>
        <taxon>Morganellaceae</taxon>
        <taxon>Providencia</taxon>
    </lineage>
</organism>
<reference evidence="1" key="1">
    <citation type="submission" date="2021-06" db="EMBL/GenBank/DDBJ databases">
        <title>Emergence of genetically related NDM-1-producing Providencia rettgeri strains in Argentina.</title>
        <authorList>
            <person name="Pasteran F."/>
            <person name="Meo A."/>
            <person name="Gomez S."/>
            <person name="Derdoy L."/>
            <person name="Albronoz E."/>
            <person name="Faccone D."/>
            <person name="Guerriero L."/>
            <person name="Archuby D."/>
            <person name="Tarzia A."/>
            <person name="Lopez M."/>
            <person name="Corso A."/>
        </authorList>
    </citation>
    <scope>NUCLEOTIDE SEQUENCE</scope>
    <source>
        <strain evidence="1">PreM15628</strain>
    </source>
</reference>
<dbReference type="RefSeq" id="WP_180359474.1">
    <property type="nucleotide sequence ID" value="NZ_CAHPQZ010000022.1"/>
</dbReference>
<proteinExistence type="predicted"/>
<name>A0AAJ4NKI4_PRORE</name>
<dbReference type="Proteomes" id="UP000682358">
    <property type="component" value="Chromosome"/>
</dbReference>
<sequence>MKKTFSRLQLIDIANVIKERIYAPIFAKKRTIFLCGADIKDKTKGRFKMACLLNDNQSRIQYELLYPESLFDDLLAGQGQHSLLALENILANSVDAIVLLPESPGSFAELGAFSSNPQLVNKLICVVNQRYKNKRSFLNYGPNRLIKSSVSGKVINLDYDKLSNPEDKAKTFRIISDSITKIQKLNPVKKNVTNILEAENFILPCIYLIENLDLDSLRILLKIATEQDDVMSDIATRSALTKLQSKRMIMKTTTGYDMTKSGALHVRLKFVGHRLDLVRIELMNFQYRGKSAVCYDRMSKRTFSELVFEKSGIQLGSDSLSFN</sequence>
<dbReference type="NCBIfam" id="NF038232">
    <property type="entry name" value="STM3845_fam"/>
    <property type="match status" value="1"/>
</dbReference>
<evidence type="ECO:0000313" key="1">
    <source>
        <dbReference type="EMBL" id="QWQ22023.1"/>
    </source>
</evidence>
<evidence type="ECO:0000313" key="2">
    <source>
        <dbReference type="Proteomes" id="UP000682358"/>
    </source>
</evidence>
<dbReference type="AlphaFoldDB" id="A0AAJ4NKI4"/>
<gene>
    <name evidence="1" type="ORF">KOF27_06765</name>
</gene>
<accession>A0AAJ4NKI4</accession>